<reference evidence="4" key="1">
    <citation type="submission" date="2021-10" db="EMBL/GenBank/DDBJ databases">
        <title>Roseicella aerolatum sp. nov., isolated from aerosols of e-waste dismantling site.</title>
        <authorList>
            <person name="Qin T."/>
        </authorList>
    </citation>
    <scope>NUCLEOTIDE SEQUENCE</scope>
    <source>
        <strain evidence="4">GB24</strain>
    </source>
</reference>
<comment type="caution">
    <text evidence="4">The sequence shown here is derived from an EMBL/GenBank/DDBJ whole genome shotgun (WGS) entry which is preliminary data.</text>
</comment>
<dbReference type="Proteomes" id="UP001139311">
    <property type="component" value="Unassembled WGS sequence"/>
</dbReference>
<dbReference type="SUPFAM" id="SSF51735">
    <property type="entry name" value="NAD(P)-binding Rossmann-fold domains"/>
    <property type="match status" value="1"/>
</dbReference>
<evidence type="ECO:0000313" key="4">
    <source>
        <dbReference type="EMBL" id="MCB4825482.1"/>
    </source>
</evidence>
<sequence length="319" mass="34585">MTWHVVTGGAGFIGANLVRRLVQTGGRVVVVDDLSLGRREHLAGLADTLLLQLDAADAGALAAALRMVPDGPVEVWHLCANSDIQKGVTDPSVDLRATFLTTFAVLEVMRTRNWRRLHFASTSAVYGDHGTTAIHELTPTLPVSNYGAMKLASEAIIRAACETFLDSARVFRFPNVVGLPATHGAILDFTRRLIADPQRLAVLGNGMQQKAYLHVAELVDAMLFIRDHADGPHRIYNIGPEDAGIRISAIAEMVRSRVAPAAAIAYGTEARGWVGDVPRFRYDVSRLKALGWAPRLGSAQAVARAVDEIAQQEFCRYDA</sequence>
<name>A0A9X1IJ39_9PROT</name>
<dbReference type="InterPro" id="IPR001509">
    <property type="entry name" value="Epimerase_deHydtase"/>
</dbReference>
<accession>A0A9X1IJ39</accession>
<dbReference type="PANTHER" id="PTHR43000">
    <property type="entry name" value="DTDP-D-GLUCOSE 4,6-DEHYDRATASE-RELATED"/>
    <property type="match status" value="1"/>
</dbReference>
<feature type="domain" description="NAD-dependent epimerase/dehydratase" evidence="3">
    <location>
        <begin position="5"/>
        <end position="239"/>
    </location>
</feature>
<evidence type="ECO:0000313" key="5">
    <source>
        <dbReference type="Proteomes" id="UP001139311"/>
    </source>
</evidence>
<protein>
    <submittedName>
        <fullName evidence="4">NAD-dependent epimerase/dehydratase family protein</fullName>
    </submittedName>
</protein>
<dbReference type="Gene3D" id="3.90.25.10">
    <property type="entry name" value="UDP-galactose 4-epimerase, domain 1"/>
    <property type="match status" value="2"/>
</dbReference>
<evidence type="ECO:0000259" key="3">
    <source>
        <dbReference type="Pfam" id="PF01370"/>
    </source>
</evidence>
<gene>
    <name evidence="4" type="ORF">LHA35_27615</name>
</gene>
<dbReference type="EMBL" id="JAJAQI010000105">
    <property type="protein sequence ID" value="MCB4825482.1"/>
    <property type="molecule type" value="Genomic_DNA"/>
</dbReference>
<comment type="pathway">
    <text evidence="1">Bacterial outer membrane biogenesis; LPS O-antigen biosynthesis.</text>
</comment>
<organism evidence="4 5">
    <name type="scientific">Roseicella aerolata</name>
    <dbReference type="NCBI Taxonomy" id="2883479"/>
    <lineage>
        <taxon>Bacteria</taxon>
        <taxon>Pseudomonadati</taxon>
        <taxon>Pseudomonadota</taxon>
        <taxon>Alphaproteobacteria</taxon>
        <taxon>Acetobacterales</taxon>
        <taxon>Roseomonadaceae</taxon>
        <taxon>Roseicella</taxon>
    </lineage>
</organism>
<proteinExistence type="inferred from homology"/>
<comment type="similarity">
    <text evidence="2">Belongs to the NAD(P)-dependent epimerase/dehydratase family.</text>
</comment>
<keyword evidence="5" id="KW-1185">Reference proteome</keyword>
<dbReference type="AlphaFoldDB" id="A0A9X1IJ39"/>
<dbReference type="RefSeq" id="WP_226614421.1">
    <property type="nucleotide sequence ID" value="NZ_JAJAQI010000105.1"/>
</dbReference>
<dbReference type="Pfam" id="PF01370">
    <property type="entry name" value="Epimerase"/>
    <property type="match status" value="1"/>
</dbReference>
<dbReference type="InterPro" id="IPR036291">
    <property type="entry name" value="NAD(P)-bd_dom_sf"/>
</dbReference>
<evidence type="ECO:0000256" key="1">
    <source>
        <dbReference type="ARBA" id="ARBA00005125"/>
    </source>
</evidence>
<evidence type="ECO:0000256" key="2">
    <source>
        <dbReference type="ARBA" id="ARBA00007637"/>
    </source>
</evidence>
<dbReference type="Gene3D" id="3.40.50.720">
    <property type="entry name" value="NAD(P)-binding Rossmann-like Domain"/>
    <property type="match status" value="1"/>
</dbReference>